<dbReference type="SUPFAM" id="SSF56672">
    <property type="entry name" value="DNA/RNA polymerases"/>
    <property type="match status" value="1"/>
</dbReference>
<dbReference type="InterPro" id="IPR053134">
    <property type="entry name" value="RNA-dir_DNA_polymerase"/>
</dbReference>
<dbReference type="InterPro" id="IPR043502">
    <property type="entry name" value="DNA/RNA_pol_sf"/>
</dbReference>
<proteinExistence type="predicted"/>
<protein>
    <submittedName>
        <fullName evidence="1">DNA/RNA polymerases superfamily protein</fullName>
    </submittedName>
</protein>
<dbReference type="AlphaFoldDB" id="A0A5B6WT34"/>
<sequence length="259" mass="30006">MVGERRNYLSNVISTMVAEKMVQKGYEAFLTYVQNANAVDPSVDSIRIVRDFRNVFPKELPRLPPDRKVEFSINLLPRTTLMSIAPYRMTPKELKELKLQLQELLDRGFIRPSISPWGTPVFFVKKKDGTLRLCIDYIQMNKFTIKNKYTSPRIDDIFNQFRGVTAFSKIVLRSLNYHLKAESEHNEHLGVILQTLHEKQLFTKLSKCEFWLKEVMFSGHVISAKGKVVAYASRQLRPHKCGYPTHDLELATVVFAIKI</sequence>
<organism evidence="1 2">
    <name type="scientific">Gossypium australe</name>
    <dbReference type="NCBI Taxonomy" id="47621"/>
    <lineage>
        <taxon>Eukaryota</taxon>
        <taxon>Viridiplantae</taxon>
        <taxon>Streptophyta</taxon>
        <taxon>Embryophyta</taxon>
        <taxon>Tracheophyta</taxon>
        <taxon>Spermatophyta</taxon>
        <taxon>Magnoliopsida</taxon>
        <taxon>eudicotyledons</taxon>
        <taxon>Gunneridae</taxon>
        <taxon>Pentapetalae</taxon>
        <taxon>rosids</taxon>
        <taxon>malvids</taxon>
        <taxon>Malvales</taxon>
        <taxon>Malvaceae</taxon>
        <taxon>Malvoideae</taxon>
        <taxon>Gossypium</taxon>
    </lineage>
</organism>
<evidence type="ECO:0000313" key="2">
    <source>
        <dbReference type="Proteomes" id="UP000325315"/>
    </source>
</evidence>
<dbReference type="OrthoDB" id="1703479at2759"/>
<accession>A0A5B6WT34</accession>
<name>A0A5B6WT34_9ROSI</name>
<keyword evidence="2" id="KW-1185">Reference proteome</keyword>
<gene>
    <name evidence="1" type="ORF">EPI10_006386</name>
</gene>
<dbReference type="CDD" id="cd01647">
    <property type="entry name" value="RT_LTR"/>
    <property type="match status" value="1"/>
</dbReference>
<dbReference type="Gene3D" id="3.30.70.270">
    <property type="match status" value="2"/>
</dbReference>
<dbReference type="EMBL" id="SMMG02000002">
    <property type="protein sequence ID" value="KAA3484294.1"/>
    <property type="molecule type" value="Genomic_DNA"/>
</dbReference>
<comment type="caution">
    <text evidence="1">The sequence shown here is derived from an EMBL/GenBank/DDBJ whole genome shotgun (WGS) entry which is preliminary data.</text>
</comment>
<dbReference type="Gene3D" id="3.10.10.10">
    <property type="entry name" value="HIV Type 1 Reverse Transcriptase, subunit A, domain 1"/>
    <property type="match status" value="1"/>
</dbReference>
<dbReference type="PANTHER" id="PTHR24559:SF444">
    <property type="entry name" value="REVERSE TRANSCRIPTASE DOMAIN-CONTAINING PROTEIN"/>
    <property type="match status" value="1"/>
</dbReference>
<dbReference type="InterPro" id="IPR043128">
    <property type="entry name" value="Rev_trsase/Diguanyl_cyclase"/>
</dbReference>
<reference evidence="1" key="1">
    <citation type="submission" date="2019-08" db="EMBL/GenBank/DDBJ databases">
        <authorList>
            <person name="Liu F."/>
        </authorList>
    </citation>
    <scope>NUCLEOTIDE SEQUENCE [LARGE SCALE GENOMIC DNA]</scope>
    <source>
        <strain evidence="1">PA1801</strain>
        <tissue evidence="1">Leaf</tissue>
    </source>
</reference>
<evidence type="ECO:0000313" key="1">
    <source>
        <dbReference type="EMBL" id="KAA3484294.1"/>
    </source>
</evidence>
<dbReference type="Proteomes" id="UP000325315">
    <property type="component" value="Unassembled WGS sequence"/>
</dbReference>
<dbReference type="PANTHER" id="PTHR24559">
    <property type="entry name" value="TRANSPOSON TY3-I GAG-POL POLYPROTEIN"/>
    <property type="match status" value="1"/>
</dbReference>